<keyword evidence="2" id="KW-0255">Endonuclease</keyword>
<dbReference type="CDD" id="cd09083">
    <property type="entry name" value="EEP-1"/>
    <property type="match status" value="1"/>
</dbReference>
<accession>A0AAJ0EVM4</accession>
<dbReference type="GO" id="GO:0000175">
    <property type="term" value="F:3'-5'-RNA exonuclease activity"/>
    <property type="evidence" value="ECO:0007669"/>
    <property type="project" value="TreeGrafter"/>
</dbReference>
<sequence length="312" mass="34639">MTSLRPRCFQAVMKLYLAATLLFGASFVGCQSSDLALRLITFNIRWATPDPGTNEAPWATRRPHLFSQLNYETAARPESLVCMQEVVEEQLLDIAQDLGPAWGHVGVGRDDGVAAGEFSPIYYQPGTWSLVDNRTYWLSETPDVPGSTGWDAALPRIVTVASFRHVESGLPLVYMCTHFDHVGQVAREHSAELLVSLAKEWENSTEGAVPVFLGGDLNIEPDNAAYRILIADGNLYDIQDVVSESRRLGYSKTYTAFTDDLSDDTFLDHLFVRDPTVRGMDFLTHAVLPNHFDDGVYISDHRPVVADVMISV</sequence>
<keyword evidence="2" id="KW-0378">Hydrolase</keyword>
<dbReference type="Proteomes" id="UP001224890">
    <property type="component" value="Unassembled WGS sequence"/>
</dbReference>
<evidence type="ECO:0000313" key="2">
    <source>
        <dbReference type="EMBL" id="KAK1675458.1"/>
    </source>
</evidence>
<dbReference type="GO" id="GO:0004519">
    <property type="term" value="F:endonuclease activity"/>
    <property type="evidence" value="ECO:0007669"/>
    <property type="project" value="UniProtKB-KW"/>
</dbReference>
<gene>
    <name evidence="2" type="ORF">BDP55DRAFT_664276</name>
</gene>
<dbReference type="InterPro" id="IPR005135">
    <property type="entry name" value="Endo/exonuclease/phosphatase"/>
</dbReference>
<dbReference type="InterPro" id="IPR036691">
    <property type="entry name" value="Endo/exonu/phosph_ase_sf"/>
</dbReference>
<keyword evidence="2" id="KW-0540">Nuclease</keyword>
<dbReference type="PANTHER" id="PTHR12121">
    <property type="entry name" value="CARBON CATABOLITE REPRESSOR PROTEIN 4"/>
    <property type="match status" value="1"/>
</dbReference>
<name>A0AAJ0EVM4_9PEZI</name>
<feature type="domain" description="Endonuclease/exonuclease/phosphatase" evidence="1">
    <location>
        <begin position="41"/>
        <end position="301"/>
    </location>
</feature>
<reference evidence="2" key="1">
    <citation type="submission" date="2021-06" db="EMBL/GenBank/DDBJ databases">
        <title>Comparative genomics, transcriptomics and evolutionary studies reveal genomic signatures of adaptation to plant cell wall in hemibiotrophic fungi.</title>
        <authorList>
            <consortium name="DOE Joint Genome Institute"/>
            <person name="Baroncelli R."/>
            <person name="Diaz J.F."/>
            <person name="Benocci T."/>
            <person name="Peng M."/>
            <person name="Battaglia E."/>
            <person name="Haridas S."/>
            <person name="Andreopoulos W."/>
            <person name="Labutti K."/>
            <person name="Pangilinan J."/>
            <person name="Floch G.L."/>
            <person name="Makela M.R."/>
            <person name="Henrissat B."/>
            <person name="Grigoriev I.V."/>
            <person name="Crouch J.A."/>
            <person name="De Vries R.P."/>
            <person name="Sukno S.A."/>
            <person name="Thon M.R."/>
        </authorList>
    </citation>
    <scope>NUCLEOTIDE SEQUENCE</scope>
    <source>
        <strain evidence="2">CBS 193.32</strain>
    </source>
</reference>
<dbReference type="SUPFAM" id="SSF56219">
    <property type="entry name" value="DNase I-like"/>
    <property type="match status" value="1"/>
</dbReference>
<dbReference type="RefSeq" id="XP_060429461.1">
    <property type="nucleotide sequence ID" value="XM_060574933.1"/>
</dbReference>
<dbReference type="AlphaFoldDB" id="A0AAJ0EVM4"/>
<dbReference type="InterPro" id="IPR050410">
    <property type="entry name" value="CCR4/nocturin_mRNA_transcr"/>
</dbReference>
<proteinExistence type="predicted"/>
<protein>
    <submittedName>
        <fullName evidence="2">Endonuclease/Exonuclease/phosphatase</fullName>
    </submittedName>
</protein>
<dbReference type="Pfam" id="PF03372">
    <property type="entry name" value="Exo_endo_phos"/>
    <property type="match status" value="1"/>
</dbReference>
<evidence type="ECO:0000313" key="3">
    <source>
        <dbReference type="Proteomes" id="UP001224890"/>
    </source>
</evidence>
<dbReference type="EMBL" id="JAHMHR010000021">
    <property type="protein sequence ID" value="KAK1675458.1"/>
    <property type="molecule type" value="Genomic_DNA"/>
</dbReference>
<dbReference type="Gene3D" id="3.60.10.10">
    <property type="entry name" value="Endonuclease/exonuclease/phosphatase"/>
    <property type="match status" value="1"/>
</dbReference>
<keyword evidence="3" id="KW-1185">Reference proteome</keyword>
<comment type="caution">
    <text evidence="2">The sequence shown here is derived from an EMBL/GenBank/DDBJ whole genome shotgun (WGS) entry which is preliminary data.</text>
</comment>
<dbReference type="PANTHER" id="PTHR12121:SF36">
    <property type="entry name" value="ENDONUCLEASE_EXONUCLEASE_PHOSPHATASE DOMAIN-CONTAINING PROTEIN"/>
    <property type="match status" value="1"/>
</dbReference>
<organism evidence="2 3">
    <name type="scientific">Colletotrichum godetiae</name>
    <dbReference type="NCBI Taxonomy" id="1209918"/>
    <lineage>
        <taxon>Eukaryota</taxon>
        <taxon>Fungi</taxon>
        <taxon>Dikarya</taxon>
        <taxon>Ascomycota</taxon>
        <taxon>Pezizomycotina</taxon>
        <taxon>Sordariomycetes</taxon>
        <taxon>Hypocreomycetidae</taxon>
        <taxon>Glomerellales</taxon>
        <taxon>Glomerellaceae</taxon>
        <taxon>Colletotrichum</taxon>
        <taxon>Colletotrichum acutatum species complex</taxon>
    </lineage>
</organism>
<dbReference type="PROSITE" id="PS51257">
    <property type="entry name" value="PROKAR_LIPOPROTEIN"/>
    <property type="match status" value="1"/>
</dbReference>
<evidence type="ECO:0000259" key="1">
    <source>
        <dbReference type="Pfam" id="PF03372"/>
    </source>
</evidence>
<dbReference type="GeneID" id="85459459"/>